<dbReference type="GO" id="GO:0016616">
    <property type="term" value="F:oxidoreductase activity, acting on the CH-OH group of donors, NAD or NADP as acceptor"/>
    <property type="evidence" value="ECO:0007669"/>
    <property type="project" value="InterPro"/>
</dbReference>
<sequence>MIQARPQFASSLDFVQIDGFENPGGLDDAVKDIDAVIHVASPLTYDTKDNEKELIIPAINGVKAILEASAKGKVRRVVMTSSFASVLNADRKAPPYFVYTSEDWNPLTYEDAAAPNTPAHIAYRGAKKFAEKAAWDFVRDQKPGFDIVTLCPSMTFGPIVHPVDSLDKLNESNSMLWKVAQGQPLPTARVPSWIDVRDLAKAHVEALLRPSAGGRRFIPVPSEGFSYDLAAKIMEEEFDWARGKVQREDQPIDESYGIDGETAARELGLEYRRFRETVVDLISQLSKWDK</sequence>
<feature type="domain" description="3-beta hydroxysteroid dehydrogenase/isomerase" evidence="3">
    <location>
        <begin position="22"/>
        <end position="206"/>
    </location>
</feature>
<proteinExistence type="inferred from homology"/>
<dbReference type="RefSeq" id="XP_007919178.1">
    <property type="nucleotide sequence ID" value="XM_007920987.1"/>
</dbReference>
<accession>R8B9R7</accession>
<dbReference type="InterPro" id="IPR050425">
    <property type="entry name" value="NAD(P)_dehydrat-like"/>
</dbReference>
<gene>
    <name evidence="4" type="ORF">UCRPA7_8474</name>
</gene>
<dbReference type="Pfam" id="PF01073">
    <property type="entry name" value="3Beta_HSD"/>
    <property type="match status" value="1"/>
</dbReference>
<name>R8B9R7_PHAM7</name>
<comment type="similarity">
    <text evidence="2">Belongs to the NAD(P)-dependent epimerase/dehydratase family. Dihydroflavonol-4-reductase subfamily.</text>
</comment>
<dbReference type="InterPro" id="IPR002225">
    <property type="entry name" value="3Beta_OHSteriod_DH/Estase"/>
</dbReference>
<dbReference type="GO" id="GO:0006694">
    <property type="term" value="P:steroid biosynthetic process"/>
    <property type="evidence" value="ECO:0007669"/>
    <property type="project" value="InterPro"/>
</dbReference>
<keyword evidence="1" id="KW-0560">Oxidoreductase</keyword>
<protein>
    <submittedName>
        <fullName evidence="4">Putative 3-beta hydroxysteroid dehydrogenase isomerase family protein</fullName>
    </submittedName>
</protein>
<dbReference type="Gene3D" id="3.40.50.720">
    <property type="entry name" value="NAD(P)-binding Rossmann-like Domain"/>
    <property type="match status" value="1"/>
</dbReference>
<dbReference type="OrthoDB" id="2735536at2759"/>
<dbReference type="PANTHER" id="PTHR10366">
    <property type="entry name" value="NAD DEPENDENT EPIMERASE/DEHYDRATASE"/>
    <property type="match status" value="1"/>
</dbReference>
<dbReference type="InterPro" id="IPR036291">
    <property type="entry name" value="NAD(P)-bd_dom_sf"/>
</dbReference>
<dbReference type="SUPFAM" id="SSF51735">
    <property type="entry name" value="NAD(P)-binding Rossmann-fold domains"/>
    <property type="match status" value="1"/>
</dbReference>
<evidence type="ECO:0000313" key="5">
    <source>
        <dbReference type="Proteomes" id="UP000014074"/>
    </source>
</evidence>
<reference evidence="5" key="1">
    <citation type="journal article" date="2013" name="Genome Announc.">
        <title>Draft genome sequence of the ascomycete Phaeoacremonium aleophilum strain UCR-PA7, a causal agent of the esca disease complex in grapevines.</title>
        <authorList>
            <person name="Blanco-Ulate B."/>
            <person name="Rolshausen P."/>
            <person name="Cantu D."/>
        </authorList>
    </citation>
    <scope>NUCLEOTIDE SEQUENCE [LARGE SCALE GENOMIC DNA]</scope>
    <source>
        <strain evidence="5">UCR-PA7</strain>
    </source>
</reference>
<organism evidence="4 5">
    <name type="scientific">Phaeoacremonium minimum (strain UCR-PA7)</name>
    <name type="common">Esca disease fungus</name>
    <name type="synonym">Togninia minima</name>
    <dbReference type="NCBI Taxonomy" id="1286976"/>
    <lineage>
        <taxon>Eukaryota</taxon>
        <taxon>Fungi</taxon>
        <taxon>Dikarya</taxon>
        <taxon>Ascomycota</taxon>
        <taxon>Pezizomycotina</taxon>
        <taxon>Sordariomycetes</taxon>
        <taxon>Sordariomycetidae</taxon>
        <taxon>Togniniales</taxon>
        <taxon>Togniniaceae</taxon>
        <taxon>Phaeoacremonium</taxon>
    </lineage>
</organism>
<evidence type="ECO:0000259" key="3">
    <source>
        <dbReference type="Pfam" id="PF01073"/>
    </source>
</evidence>
<keyword evidence="4" id="KW-0413">Isomerase</keyword>
<keyword evidence="5" id="KW-1185">Reference proteome</keyword>
<dbReference type="KEGG" id="tmn:UCRPA7_8474"/>
<evidence type="ECO:0000256" key="1">
    <source>
        <dbReference type="ARBA" id="ARBA00023002"/>
    </source>
</evidence>
<dbReference type="eggNOG" id="KOG1502">
    <property type="taxonomic scope" value="Eukaryota"/>
</dbReference>
<dbReference type="GeneID" id="19329328"/>
<dbReference type="EMBL" id="KB933364">
    <property type="protein sequence ID" value="EON96050.1"/>
    <property type="molecule type" value="Genomic_DNA"/>
</dbReference>
<dbReference type="Proteomes" id="UP000014074">
    <property type="component" value="Unassembled WGS sequence"/>
</dbReference>
<dbReference type="PANTHER" id="PTHR10366:SF579">
    <property type="entry name" value="3-BETA HYDROXYSTEROID DEHYDROGENASE_ISOMERASE FAMILY PROTEIN (AFU_ORTHOLOGUE AFUA_3G02250)"/>
    <property type="match status" value="1"/>
</dbReference>
<evidence type="ECO:0000256" key="2">
    <source>
        <dbReference type="ARBA" id="ARBA00023445"/>
    </source>
</evidence>
<dbReference type="HOGENOM" id="CLU_007383_9_2_1"/>
<dbReference type="AlphaFoldDB" id="R8B9R7"/>
<dbReference type="GO" id="GO:0016853">
    <property type="term" value="F:isomerase activity"/>
    <property type="evidence" value="ECO:0007669"/>
    <property type="project" value="UniProtKB-KW"/>
</dbReference>
<evidence type="ECO:0000313" key="4">
    <source>
        <dbReference type="EMBL" id="EON96050.1"/>
    </source>
</evidence>